<evidence type="ECO:0000256" key="4">
    <source>
        <dbReference type="ARBA" id="ARBA00022714"/>
    </source>
</evidence>
<feature type="domain" description="FAD-binding FR-type" evidence="14">
    <location>
        <begin position="1"/>
        <end position="103"/>
    </location>
</feature>
<dbReference type="InterPro" id="IPR017938">
    <property type="entry name" value="Riboflavin_synthase-like_b-brl"/>
</dbReference>
<dbReference type="AlphaFoldDB" id="A0A7C0Y4N9"/>
<evidence type="ECO:0000256" key="5">
    <source>
        <dbReference type="ARBA" id="ARBA00022723"/>
    </source>
</evidence>
<comment type="caution">
    <text evidence="15">The sequence shown here is derived from an EMBL/GenBank/DDBJ whole genome shotgun (WGS) entry which is preliminary data.</text>
</comment>
<evidence type="ECO:0000256" key="3">
    <source>
        <dbReference type="ARBA" id="ARBA00022630"/>
    </source>
</evidence>
<keyword evidence="8 12" id="KW-0408">Iron</keyword>
<evidence type="ECO:0000256" key="12">
    <source>
        <dbReference type="PIRSR" id="PIRSR006816-2"/>
    </source>
</evidence>
<evidence type="ECO:0000313" key="15">
    <source>
        <dbReference type="EMBL" id="HDD44281.1"/>
    </source>
</evidence>
<feature type="binding site" evidence="12">
    <location>
        <position position="243"/>
    </location>
    <ligand>
        <name>[2Fe-2S] cluster</name>
        <dbReference type="ChEBI" id="CHEBI:190135"/>
    </ligand>
</feature>
<keyword evidence="7" id="KW-0249">Electron transport</keyword>
<dbReference type="PIRSF" id="PIRSF006816">
    <property type="entry name" value="Cyc3_hyd_g"/>
    <property type="match status" value="1"/>
</dbReference>
<name>A0A7C0Y4N9_DESA2</name>
<dbReference type="PANTHER" id="PTHR43513:SF3">
    <property type="entry name" value="DIHYDROOROTATE DEHYDROGENASE B (NAD(+)), ELECTRON TRANSFER SUBUNIT-RELATED"/>
    <property type="match status" value="1"/>
</dbReference>
<dbReference type="PROSITE" id="PS51384">
    <property type="entry name" value="FAD_FR"/>
    <property type="match status" value="1"/>
</dbReference>
<evidence type="ECO:0000256" key="13">
    <source>
        <dbReference type="SAM" id="Phobius"/>
    </source>
</evidence>
<organism evidence="15">
    <name type="scientific">Desulfofervidus auxilii</name>
    <dbReference type="NCBI Taxonomy" id="1621989"/>
    <lineage>
        <taxon>Bacteria</taxon>
        <taxon>Pseudomonadati</taxon>
        <taxon>Thermodesulfobacteriota</taxon>
        <taxon>Candidatus Desulfofervidia</taxon>
        <taxon>Candidatus Desulfofervidales</taxon>
        <taxon>Candidatus Desulfofervidaceae</taxon>
        <taxon>Candidatus Desulfofervidus</taxon>
    </lineage>
</organism>
<keyword evidence="13" id="KW-0812">Transmembrane</keyword>
<comment type="cofactor">
    <cofactor evidence="11">
        <name>FAD</name>
        <dbReference type="ChEBI" id="CHEBI:57692"/>
    </cofactor>
    <text evidence="11">Binds 1 FAD per subunit.</text>
</comment>
<protein>
    <submittedName>
        <fullName evidence="15">Dihydroorotate dehydrogenase electron transfer subunit</fullName>
    </submittedName>
</protein>
<sequence length="257" mass="28846">MFLEIAKVVKHIHFVIEDAEAFHLLILNAPKIASCAKPGQFLMVKISNNFDPLLRRPFSIFFCEKEKIAILYKVVGKGTKLMTYWKEGDNVNILGPLGNGFKVYSLSSIWLLAGGAGIAPLFFLAKVLKKKKANFKFIWGLRYKVHSELLAFLKENFDITIYTEDGSLGYQGLIMDGVKKFFDKKKPNFIYACGPLPMLKALAIWNKDKKIPMQISLETNMACGIGACLGCVVSTKAGYCKVCQDGPIFDVEEIIWK</sequence>
<evidence type="ECO:0000256" key="2">
    <source>
        <dbReference type="ARBA" id="ARBA00022448"/>
    </source>
</evidence>
<dbReference type="InterPro" id="IPR017927">
    <property type="entry name" value="FAD-bd_FR_type"/>
</dbReference>
<evidence type="ECO:0000256" key="11">
    <source>
        <dbReference type="PIRSR" id="PIRSR006816-1"/>
    </source>
</evidence>
<comment type="similarity">
    <text evidence="1">Belongs to the PyrK family.</text>
</comment>
<dbReference type="GO" id="GO:0051537">
    <property type="term" value="F:2 iron, 2 sulfur cluster binding"/>
    <property type="evidence" value="ECO:0007669"/>
    <property type="project" value="UniProtKB-KW"/>
</dbReference>
<feature type="transmembrane region" description="Helical" evidence="13">
    <location>
        <begin position="109"/>
        <end position="128"/>
    </location>
</feature>
<reference evidence="15" key="1">
    <citation type="journal article" date="2020" name="mSystems">
        <title>Genome- and Community-Level Interaction Insights into Carbon Utilization and Element Cycling Functions of Hydrothermarchaeota in Hydrothermal Sediment.</title>
        <authorList>
            <person name="Zhou Z."/>
            <person name="Liu Y."/>
            <person name="Xu W."/>
            <person name="Pan J."/>
            <person name="Luo Z.H."/>
            <person name="Li M."/>
        </authorList>
    </citation>
    <scope>NUCLEOTIDE SEQUENCE [LARGE SCALE GENOMIC DNA]</scope>
    <source>
        <strain evidence="15">HyVt-233</strain>
    </source>
</reference>
<evidence type="ECO:0000256" key="8">
    <source>
        <dbReference type="ARBA" id="ARBA00023004"/>
    </source>
</evidence>
<dbReference type="InterPro" id="IPR001433">
    <property type="entry name" value="OxRdtase_FAD/NAD-bd"/>
</dbReference>
<dbReference type="GO" id="GO:0006221">
    <property type="term" value="P:pyrimidine nucleotide biosynthetic process"/>
    <property type="evidence" value="ECO:0007669"/>
    <property type="project" value="InterPro"/>
</dbReference>
<dbReference type="InterPro" id="IPR039261">
    <property type="entry name" value="FNR_nucleotide-bd"/>
</dbReference>
<dbReference type="PANTHER" id="PTHR43513">
    <property type="entry name" value="DIHYDROOROTATE DEHYDROGENASE B (NAD(+)), ELECTRON TRANSFER SUBUNIT"/>
    <property type="match status" value="1"/>
</dbReference>
<dbReference type="EMBL" id="DRBS01000209">
    <property type="protein sequence ID" value="HDD44281.1"/>
    <property type="molecule type" value="Genomic_DNA"/>
</dbReference>
<dbReference type="InterPro" id="IPR012165">
    <property type="entry name" value="Cyt_c3_hydrogenase_gsu"/>
</dbReference>
<gene>
    <name evidence="15" type="ORF">ENG63_05410</name>
</gene>
<feature type="binding site" evidence="11">
    <location>
        <begin position="78"/>
        <end position="79"/>
    </location>
    <ligand>
        <name>FAD</name>
        <dbReference type="ChEBI" id="CHEBI:57692"/>
    </ligand>
</feature>
<evidence type="ECO:0000256" key="10">
    <source>
        <dbReference type="ARBA" id="ARBA00034078"/>
    </source>
</evidence>
<keyword evidence="4 12" id="KW-0001">2Fe-2S</keyword>
<keyword evidence="6 11" id="KW-0274">FAD</keyword>
<keyword evidence="3 11" id="KW-0285">Flavoprotein</keyword>
<feature type="binding site" evidence="12">
    <location>
        <position position="223"/>
    </location>
    <ligand>
        <name>[2Fe-2S] cluster</name>
        <dbReference type="ChEBI" id="CHEBI:190135"/>
    </ligand>
</feature>
<dbReference type="GO" id="GO:0046872">
    <property type="term" value="F:metal ion binding"/>
    <property type="evidence" value="ECO:0007669"/>
    <property type="project" value="UniProtKB-KW"/>
</dbReference>
<evidence type="ECO:0000256" key="1">
    <source>
        <dbReference type="ARBA" id="ARBA00006422"/>
    </source>
</evidence>
<dbReference type="Gene3D" id="2.10.240.10">
    <property type="entry name" value="Dihydroorotate dehydrogenase, electron transfer subunit"/>
    <property type="match status" value="1"/>
</dbReference>
<feature type="binding site" evidence="12">
    <location>
        <position position="228"/>
    </location>
    <ligand>
        <name>[2Fe-2S] cluster</name>
        <dbReference type="ChEBI" id="CHEBI:190135"/>
    </ligand>
</feature>
<keyword evidence="13" id="KW-0472">Membrane</keyword>
<evidence type="ECO:0000259" key="14">
    <source>
        <dbReference type="PROSITE" id="PS51384"/>
    </source>
</evidence>
<proteinExistence type="inferred from homology"/>
<dbReference type="GO" id="GO:0050660">
    <property type="term" value="F:flavin adenine dinucleotide binding"/>
    <property type="evidence" value="ECO:0007669"/>
    <property type="project" value="InterPro"/>
</dbReference>
<evidence type="ECO:0000256" key="6">
    <source>
        <dbReference type="ARBA" id="ARBA00022827"/>
    </source>
</evidence>
<comment type="cofactor">
    <cofactor evidence="10">
        <name>[2Fe-2S] cluster</name>
        <dbReference type="ChEBI" id="CHEBI:190135"/>
    </cofactor>
</comment>
<dbReference type="Proteomes" id="UP000886289">
    <property type="component" value="Unassembled WGS sequence"/>
</dbReference>
<feature type="binding site" evidence="11">
    <location>
        <begin position="56"/>
        <end position="59"/>
    </location>
    <ligand>
        <name>FAD</name>
        <dbReference type="ChEBI" id="CHEBI:57692"/>
    </ligand>
</feature>
<dbReference type="InterPro" id="IPR019480">
    <property type="entry name" value="Dihydroorotate_DH_Fe-S-bd"/>
</dbReference>
<keyword evidence="5 12" id="KW-0479">Metal-binding</keyword>
<comment type="cofactor">
    <cofactor evidence="12">
        <name>[2Fe-2S] cluster</name>
        <dbReference type="ChEBI" id="CHEBI:190135"/>
    </cofactor>
    <text evidence="12">Binds 1 [2Fe-2S] cluster per subunit.</text>
</comment>
<evidence type="ECO:0000256" key="7">
    <source>
        <dbReference type="ARBA" id="ARBA00022982"/>
    </source>
</evidence>
<dbReference type="SUPFAM" id="SSF52343">
    <property type="entry name" value="Ferredoxin reductase-like, C-terminal NADP-linked domain"/>
    <property type="match status" value="1"/>
</dbReference>
<dbReference type="Pfam" id="PF10418">
    <property type="entry name" value="DHODB_Fe-S_bind"/>
    <property type="match status" value="1"/>
</dbReference>
<dbReference type="InterPro" id="IPR037117">
    <property type="entry name" value="Dihydroorotate_DH_ele_sf"/>
</dbReference>
<accession>A0A7C0Y4N9</accession>
<dbReference type="InterPro" id="IPR050353">
    <property type="entry name" value="PyrK_electron_transfer"/>
</dbReference>
<keyword evidence="2" id="KW-0813">Transport</keyword>
<keyword evidence="13" id="KW-1133">Transmembrane helix</keyword>
<dbReference type="GO" id="GO:0016491">
    <property type="term" value="F:oxidoreductase activity"/>
    <property type="evidence" value="ECO:0007669"/>
    <property type="project" value="InterPro"/>
</dbReference>
<dbReference type="SUPFAM" id="SSF63380">
    <property type="entry name" value="Riboflavin synthase domain-like"/>
    <property type="match status" value="1"/>
</dbReference>
<evidence type="ECO:0000256" key="9">
    <source>
        <dbReference type="ARBA" id="ARBA00023014"/>
    </source>
</evidence>
<dbReference type="Gene3D" id="3.40.50.80">
    <property type="entry name" value="Nucleotide-binding domain of ferredoxin-NADP reductase (FNR) module"/>
    <property type="match status" value="1"/>
</dbReference>
<feature type="binding site" evidence="12">
    <location>
        <position position="231"/>
    </location>
    <ligand>
        <name>[2Fe-2S] cluster</name>
        <dbReference type="ChEBI" id="CHEBI:190135"/>
    </ligand>
</feature>
<dbReference type="Pfam" id="PF00175">
    <property type="entry name" value="NAD_binding_1"/>
    <property type="match status" value="1"/>
</dbReference>
<dbReference type="CDD" id="cd06218">
    <property type="entry name" value="DHOD_e_trans"/>
    <property type="match status" value="1"/>
</dbReference>
<dbReference type="Gene3D" id="2.40.30.10">
    <property type="entry name" value="Translation factors"/>
    <property type="match status" value="1"/>
</dbReference>
<keyword evidence="9 12" id="KW-0411">Iron-sulfur</keyword>